<dbReference type="Proteomes" id="UP000823904">
    <property type="component" value="Unassembled WGS sequence"/>
</dbReference>
<accession>A0A9D2PLI4</accession>
<comment type="caution">
    <text evidence="1">The sequence shown here is derived from an EMBL/GenBank/DDBJ whole genome shotgun (WGS) entry which is preliminary data.</text>
</comment>
<sequence length="215" mass="24609">MKKLLLAFIITVCTAFILTGCTKSYKEDAQKAVSQYFAAVKEADLEGAKKYCSPNIDNEFDFDSYKQGFQEQFKTMNLDESTRKQTEEFIDYCIRSSIVSYEVGEAEESKDWEDAYTVPVTIQFRDISDIDVETGQVAANQKLQQYVKDNESELEKVYTRQGEDAFEKKIMGDTMGIVLGEMKKLINSQKAEERKAEALVIQKNDQWVISKITVD</sequence>
<dbReference type="AlphaFoldDB" id="A0A9D2PLI4"/>
<evidence type="ECO:0000313" key="1">
    <source>
        <dbReference type="EMBL" id="HJC51620.1"/>
    </source>
</evidence>
<proteinExistence type="predicted"/>
<reference evidence="1" key="1">
    <citation type="journal article" date="2021" name="PeerJ">
        <title>Extensive microbial diversity within the chicken gut microbiome revealed by metagenomics and culture.</title>
        <authorList>
            <person name="Gilroy R."/>
            <person name="Ravi A."/>
            <person name="Getino M."/>
            <person name="Pursley I."/>
            <person name="Horton D.L."/>
            <person name="Alikhan N.F."/>
            <person name="Baker D."/>
            <person name="Gharbi K."/>
            <person name="Hall N."/>
            <person name="Watson M."/>
            <person name="Adriaenssens E.M."/>
            <person name="Foster-Nyarko E."/>
            <person name="Jarju S."/>
            <person name="Secka A."/>
            <person name="Antonio M."/>
            <person name="Oren A."/>
            <person name="Chaudhuri R.R."/>
            <person name="La Ragione R."/>
            <person name="Hildebrand F."/>
            <person name="Pallen M.J."/>
        </authorList>
    </citation>
    <scope>NUCLEOTIDE SEQUENCE</scope>
    <source>
        <strain evidence="1">ChiSjej3B21-8574</strain>
    </source>
</reference>
<gene>
    <name evidence="1" type="ORF">H9754_13785</name>
</gene>
<reference evidence="1" key="2">
    <citation type="submission" date="2021-04" db="EMBL/GenBank/DDBJ databases">
        <authorList>
            <person name="Gilroy R."/>
        </authorList>
    </citation>
    <scope>NUCLEOTIDE SEQUENCE</scope>
    <source>
        <strain evidence="1">ChiSjej3B21-8574</strain>
    </source>
</reference>
<dbReference type="PROSITE" id="PS51257">
    <property type="entry name" value="PROKAR_LIPOPROTEIN"/>
    <property type="match status" value="1"/>
</dbReference>
<name>A0A9D2PLI4_9FIRM</name>
<evidence type="ECO:0008006" key="3">
    <source>
        <dbReference type="Google" id="ProtNLM"/>
    </source>
</evidence>
<protein>
    <recommendedName>
        <fullName evidence="3">DUF5105 domain-containing protein</fullName>
    </recommendedName>
</protein>
<dbReference type="EMBL" id="DWWD01000048">
    <property type="protein sequence ID" value="HJC51620.1"/>
    <property type="molecule type" value="Genomic_DNA"/>
</dbReference>
<evidence type="ECO:0000313" key="2">
    <source>
        <dbReference type="Proteomes" id="UP000823904"/>
    </source>
</evidence>
<organism evidence="1 2">
    <name type="scientific">Candidatus Anaerostipes avistercoris</name>
    <dbReference type="NCBI Taxonomy" id="2838462"/>
    <lineage>
        <taxon>Bacteria</taxon>
        <taxon>Bacillati</taxon>
        <taxon>Bacillota</taxon>
        <taxon>Clostridia</taxon>
        <taxon>Lachnospirales</taxon>
        <taxon>Lachnospiraceae</taxon>
        <taxon>Anaerostipes</taxon>
    </lineage>
</organism>